<comment type="pathway">
    <text evidence="3 7">Carbohydrate degradation; pentose phosphate pathway; D-ribulose 5-phosphate from D-glucose 6-phosphate (oxidative stage): step 2/3.</text>
</comment>
<evidence type="ECO:0000256" key="2">
    <source>
        <dbReference type="ARBA" id="ARBA00002681"/>
    </source>
</evidence>
<evidence type="ECO:0000256" key="5">
    <source>
        <dbReference type="ARBA" id="ARBA00013198"/>
    </source>
</evidence>
<keyword evidence="10" id="KW-1185">Reference proteome</keyword>
<dbReference type="AlphaFoldDB" id="A0A1I4IGM7"/>
<comment type="similarity">
    <text evidence="4 7">Belongs to the glucosamine/galactosamine-6-phosphate isomerase family. 6-phosphogluconolactonase subfamily.</text>
</comment>
<dbReference type="PANTHER" id="PTHR11054:SF0">
    <property type="entry name" value="6-PHOSPHOGLUCONOLACTONASE"/>
    <property type="match status" value="1"/>
</dbReference>
<dbReference type="GO" id="GO:0006098">
    <property type="term" value="P:pentose-phosphate shunt"/>
    <property type="evidence" value="ECO:0007669"/>
    <property type="project" value="UniProtKB-UniPathway"/>
</dbReference>
<keyword evidence="7" id="KW-0378">Hydrolase</keyword>
<evidence type="ECO:0000256" key="3">
    <source>
        <dbReference type="ARBA" id="ARBA00004961"/>
    </source>
</evidence>
<evidence type="ECO:0000256" key="4">
    <source>
        <dbReference type="ARBA" id="ARBA00010662"/>
    </source>
</evidence>
<organism evidence="9 10">
    <name type="scientific">Pelosinus propionicus DSM 13327</name>
    <dbReference type="NCBI Taxonomy" id="1123291"/>
    <lineage>
        <taxon>Bacteria</taxon>
        <taxon>Bacillati</taxon>
        <taxon>Bacillota</taxon>
        <taxon>Negativicutes</taxon>
        <taxon>Selenomonadales</taxon>
        <taxon>Sporomusaceae</taxon>
        <taxon>Pelosinus</taxon>
    </lineage>
</organism>
<dbReference type="GO" id="GO:0005975">
    <property type="term" value="P:carbohydrate metabolic process"/>
    <property type="evidence" value="ECO:0007669"/>
    <property type="project" value="UniProtKB-UniRule"/>
</dbReference>
<dbReference type="CDD" id="cd01400">
    <property type="entry name" value="6PGL"/>
    <property type="match status" value="1"/>
</dbReference>
<evidence type="ECO:0000256" key="1">
    <source>
        <dbReference type="ARBA" id="ARBA00000832"/>
    </source>
</evidence>
<dbReference type="SUPFAM" id="SSF100950">
    <property type="entry name" value="NagB/RpiA/CoA transferase-like"/>
    <property type="match status" value="1"/>
</dbReference>
<protein>
    <recommendedName>
        <fullName evidence="6 7">6-phosphogluconolactonase</fullName>
        <shortName evidence="7">6PGL</shortName>
        <ecNumber evidence="5 7">3.1.1.31</ecNumber>
    </recommendedName>
</protein>
<dbReference type="Pfam" id="PF01182">
    <property type="entry name" value="Glucosamine_iso"/>
    <property type="match status" value="1"/>
</dbReference>
<dbReference type="STRING" id="1123291.SAMN04490355_100834"/>
<gene>
    <name evidence="7" type="primary">pgl</name>
    <name evidence="9" type="ORF">SAMN04490355_100834</name>
</gene>
<dbReference type="InterPro" id="IPR005900">
    <property type="entry name" value="6-phosphogluconolactonase_DevB"/>
</dbReference>
<dbReference type="InterPro" id="IPR006148">
    <property type="entry name" value="Glc/Gal-6P_isomerase"/>
</dbReference>
<dbReference type="PANTHER" id="PTHR11054">
    <property type="entry name" value="6-PHOSPHOGLUCONOLACTONASE"/>
    <property type="match status" value="1"/>
</dbReference>
<evidence type="ECO:0000313" key="10">
    <source>
        <dbReference type="Proteomes" id="UP000199520"/>
    </source>
</evidence>
<evidence type="ECO:0000313" key="9">
    <source>
        <dbReference type="EMBL" id="SFL53468.1"/>
    </source>
</evidence>
<dbReference type="RefSeq" id="WP_090933831.1">
    <property type="nucleotide sequence ID" value="NZ_FOTS01000008.1"/>
</dbReference>
<dbReference type="InterPro" id="IPR037171">
    <property type="entry name" value="NagB/RpiA_transferase-like"/>
</dbReference>
<dbReference type="Proteomes" id="UP000199520">
    <property type="component" value="Unassembled WGS sequence"/>
</dbReference>
<dbReference type="OrthoDB" id="9810967at2"/>
<reference evidence="10" key="1">
    <citation type="submission" date="2016-10" db="EMBL/GenBank/DDBJ databases">
        <authorList>
            <person name="Varghese N."/>
            <person name="Submissions S."/>
        </authorList>
    </citation>
    <scope>NUCLEOTIDE SEQUENCE [LARGE SCALE GENOMIC DNA]</scope>
    <source>
        <strain evidence="10">DSM 13327</strain>
    </source>
</reference>
<comment type="catalytic activity">
    <reaction evidence="1 7">
        <text>6-phospho-D-glucono-1,5-lactone + H2O = 6-phospho-D-gluconate + H(+)</text>
        <dbReference type="Rhea" id="RHEA:12556"/>
        <dbReference type="ChEBI" id="CHEBI:15377"/>
        <dbReference type="ChEBI" id="CHEBI:15378"/>
        <dbReference type="ChEBI" id="CHEBI:57955"/>
        <dbReference type="ChEBI" id="CHEBI:58759"/>
        <dbReference type="EC" id="3.1.1.31"/>
    </reaction>
</comment>
<dbReference type="EC" id="3.1.1.31" evidence="5 7"/>
<dbReference type="InterPro" id="IPR039104">
    <property type="entry name" value="6PGL"/>
</dbReference>
<comment type="function">
    <text evidence="2 7">Hydrolysis of 6-phosphogluconolactone to 6-phosphogluconate.</text>
</comment>
<proteinExistence type="inferred from homology"/>
<dbReference type="GO" id="GO:0017057">
    <property type="term" value="F:6-phosphogluconolactonase activity"/>
    <property type="evidence" value="ECO:0007669"/>
    <property type="project" value="UniProtKB-UniRule"/>
</dbReference>
<evidence type="ECO:0000256" key="6">
    <source>
        <dbReference type="ARBA" id="ARBA00020337"/>
    </source>
</evidence>
<evidence type="ECO:0000259" key="8">
    <source>
        <dbReference type="Pfam" id="PF01182"/>
    </source>
</evidence>
<dbReference type="NCBIfam" id="TIGR01198">
    <property type="entry name" value="pgl"/>
    <property type="match status" value="1"/>
</dbReference>
<feature type="domain" description="Glucosamine/galactosamine-6-phosphate isomerase" evidence="8">
    <location>
        <begin position="7"/>
        <end position="228"/>
    </location>
</feature>
<sequence>MITMYEDVDALGRAVANLFLKKACLAVAERGKFTVSLAGGQTPQRIYEILAKPPYSEQIPWEGIHIYWGDERYVPADDIRSNQLMARKAFLDHVPIPPHQIHPIVCNTTPEQAAKKYEEVIVSTFLEEVPQFDFIFLGLGSDGHTASLFPNTSVLQEKKHWTGHVYLTELDSHRVTMTAPLINNARTVAFLVTGDSKAQIVCEVLKGPQDLLRLPSQMIVPENGELFWFLDQGASKLLNANKK</sequence>
<name>A0A1I4IGM7_9FIRM</name>
<dbReference type="Gene3D" id="3.40.50.1360">
    <property type="match status" value="1"/>
</dbReference>
<dbReference type="UniPathway" id="UPA00115">
    <property type="reaction ID" value="UER00409"/>
</dbReference>
<accession>A0A1I4IGM7</accession>
<dbReference type="EMBL" id="FOTS01000008">
    <property type="protein sequence ID" value="SFL53468.1"/>
    <property type="molecule type" value="Genomic_DNA"/>
</dbReference>
<evidence type="ECO:0000256" key="7">
    <source>
        <dbReference type="RuleBase" id="RU365095"/>
    </source>
</evidence>